<gene>
    <name evidence="2" type="ORF">CLEI1391_LOCUS289</name>
</gene>
<dbReference type="AlphaFoldDB" id="A0A7S0R142"/>
<accession>A0A7S0R142</accession>
<protein>
    <submittedName>
        <fullName evidence="2">Uncharacterized protein</fullName>
    </submittedName>
</protein>
<feature type="region of interest" description="Disordered" evidence="1">
    <location>
        <begin position="1"/>
        <end position="34"/>
    </location>
</feature>
<name>A0A7S0R142_9CHLO</name>
<sequence>MLHSYPDRLQLRAMDAPLPPKPDNHQHQQPASHYQQAGMLPLHGSLPKIRTGICHRGASTVLPLNANNQACLLASLCADRAQEQAGWLGWRARVMRSQI</sequence>
<evidence type="ECO:0000256" key="1">
    <source>
        <dbReference type="SAM" id="MobiDB-lite"/>
    </source>
</evidence>
<dbReference type="EMBL" id="HBFB01000574">
    <property type="protein sequence ID" value="CAD8662447.1"/>
    <property type="molecule type" value="Transcribed_RNA"/>
</dbReference>
<proteinExistence type="predicted"/>
<organism evidence="2">
    <name type="scientific">Chlamydomonas leiostraca</name>
    <dbReference type="NCBI Taxonomy" id="1034604"/>
    <lineage>
        <taxon>Eukaryota</taxon>
        <taxon>Viridiplantae</taxon>
        <taxon>Chlorophyta</taxon>
        <taxon>core chlorophytes</taxon>
        <taxon>Chlorophyceae</taxon>
        <taxon>CS clade</taxon>
        <taxon>Chlamydomonadales</taxon>
        <taxon>Chlamydomonadaceae</taxon>
        <taxon>Chlamydomonas</taxon>
    </lineage>
</organism>
<evidence type="ECO:0000313" key="2">
    <source>
        <dbReference type="EMBL" id="CAD8662447.1"/>
    </source>
</evidence>
<reference evidence="2" key="1">
    <citation type="submission" date="2021-01" db="EMBL/GenBank/DDBJ databases">
        <authorList>
            <person name="Corre E."/>
            <person name="Pelletier E."/>
            <person name="Niang G."/>
            <person name="Scheremetjew M."/>
            <person name="Finn R."/>
            <person name="Kale V."/>
            <person name="Holt S."/>
            <person name="Cochrane G."/>
            <person name="Meng A."/>
            <person name="Brown T."/>
            <person name="Cohen L."/>
        </authorList>
    </citation>
    <scope>NUCLEOTIDE SEQUENCE</scope>
    <source>
        <strain evidence="2">SAG 11-49</strain>
    </source>
</reference>
<feature type="compositionally biased region" description="Basic and acidic residues" evidence="1">
    <location>
        <begin position="1"/>
        <end position="10"/>
    </location>
</feature>